<feature type="non-terminal residue" evidence="1">
    <location>
        <position position="1"/>
    </location>
</feature>
<sequence>TQAQHGEAIQGIQEQLLGVPIQEKLTALKFRIDIAEAKNASLHARIKTTVVIEKITCKRERHARVEIEQQLAAVQDS</sequence>
<proteinExistence type="predicted"/>
<evidence type="ECO:0000313" key="1">
    <source>
        <dbReference type="EMBL" id="GFD11132.1"/>
    </source>
</evidence>
<reference evidence="1" key="1">
    <citation type="journal article" date="2019" name="Sci. Rep.">
        <title>Draft genome of Tanacetum cinerariifolium, the natural source of mosquito coil.</title>
        <authorList>
            <person name="Yamashiro T."/>
            <person name="Shiraishi A."/>
            <person name="Satake H."/>
            <person name="Nakayama K."/>
        </authorList>
    </citation>
    <scope>NUCLEOTIDE SEQUENCE</scope>
</reference>
<name>A0A699TKA1_TANCI</name>
<organism evidence="1">
    <name type="scientific">Tanacetum cinerariifolium</name>
    <name type="common">Dalmatian daisy</name>
    <name type="synonym">Chrysanthemum cinerariifolium</name>
    <dbReference type="NCBI Taxonomy" id="118510"/>
    <lineage>
        <taxon>Eukaryota</taxon>
        <taxon>Viridiplantae</taxon>
        <taxon>Streptophyta</taxon>
        <taxon>Embryophyta</taxon>
        <taxon>Tracheophyta</taxon>
        <taxon>Spermatophyta</taxon>
        <taxon>Magnoliopsida</taxon>
        <taxon>eudicotyledons</taxon>
        <taxon>Gunneridae</taxon>
        <taxon>Pentapetalae</taxon>
        <taxon>asterids</taxon>
        <taxon>campanulids</taxon>
        <taxon>Asterales</taxon>
        <taxon>Asteraceae</taxon>
        <taxon>Asteroideae</taxon>
        <taxon>Anthemideae</taxon>
        <taxon>Anthemidinae</taxon>
        <taxon>Tanacetum</taxon>
    </lineage>
</organism>
<gene>
    <name evidence="1" type="ORF">Tci_883101</name>
</gene>
<dbReference type="AlphaFoldDB" id="A0A699TKA1"/>
<dbReference type="EMBL" id="BKCJ011257056">
    <property type="protein sequence ID" value="GFD11132.1"/>
    <property type="molecule type" value="Genomic_DNA"/>
</dbReference>
<protein>
    <submittedName>
        <fullName evidence="1">Uncharacterized protein</fullName>
    </submittedName>
</protein>
<comment type="caution">
    <text evidence="1">The sequence shown here is derived from an EMBL/GenBank/DDBJ whole genome shotgun (WGS) entry which is preliminary data.</text>
</comment>
<accession>A0A699TKA1</accession>